<dbReference type="Gene3D" id="3.20.20.70">
    <property type="entry name" value="Aldolase class I"/>
    <property type="match status" value="1"/>
</dbReference>
<name>A0A6J4HYH3_9BACT</name>
<feature type="signal peptide" evidence="1">
    <location>
        <begin position="1"/>
        <end position="23"/>
    </location>
</feature>
<dbReference type="EMBL" id="CADCTJ010000382">
    <property type="protein sequence ID" value="CAA9236332.1"/>
    <property type="molecule type" value="Genomic_DNA"/>
</dbReference>
<accession>A0A6J4HYH3</accession>
<evidence type="ECO:0000313" key="2">
    <source>
        <dbReference type="EMBL" id="CAA9236332.1"/>
    </source>
</evidence>
<sequence>MKTFNLIRLCCLFILMVPLGCELTEPPATEPNRATAVQFHNLTRAGLQKIYAFPASLGDTAKSYLKKNTDWMVTSQLITKGSIVSYNDPNKVSLTKVSNWVNSRVPEVNSTVLITIDWEEPFGQLQSQDSATYMPLVREYVKVVNKIKEMRPQAKVSVYGLPFIAYSESEQTTFNQPAGKFELIFRAVDVISPEIYLSYPETYNQTSDPQLNERFLASAAALAVREGMNYQKPVLPYFWYRVTTLSDQPEKGYFWDPATFARLANIVLTQEESSTRVDGLILWDQQSKRASSNTPGVTVPGTTVAWVTDPTTDLAYDQVVIQEAKALEAVRTNPSINLTFDGEIANTIADKNGIGTGFKMIAAYSGVRAADDGTPTLTGTPEYEPVKLNLVDGKLQLITNKGLAHLTSNNQINTLGMPVNSLNPLQLETTIIKPYYGTASQQAGMWFGLNDRTYVKLVVSGHKIELRKEQDDASASSDQRLTAAISGLNTQTVRLRLVLNPVTNTVTGYYSTNGTTYIKVGTPLNLSNTGLISPAAYAGIFGSHRNGTTPVTYTFDNFKVTYQ</sequence>
<reference evidence="2" key="1">
    <citation type="submission" date="2020-02" db="EMBL/GenBank/DDBJ databases">
        <authorList>
            <person name="Meier V. D."/>
        </authorList>
    </citation>
    <scope>NUCLEOTIDE SEQUENCE</scope>
    <source>
        <strain evidence="2">AVDCRST_MAG95</strain>
    </source>
</reference>
<gene>
    <name evidence="2" type="ORF">AVDCRST_MAG95-1233</name>
</gene>
<proteinExistence type="predicted"/>
<dbReference type="InterPro" id="IPR013785">
    <property type="entry name" value="Aldolase_TIM"/>
</dbReference>
<organism evidence="2">
    <name type="scientific">uncultured Adhaeribacter sp</name>
    <dbReference type="NCBI Taxonomy" id="448109"/>
    <lineage>
        <taxon>Bacteria</taxon>
        <taxon>Pseudomonadati</taxon>
        <taxon>Bacteroidota</taxon>
        <taxon>Cytophagia</taxon>
        <taxon>Cytophagales</taxon>
        <taxon>Hymenobacteraceae</taxon>
        <taxon>Adhaeribacter</taxon>
        <taxon>environmental samples</taxon>
    </lineage>
</organism>
<dbReference type="AlphaFoldDB" id="A0A6J4HYH3"/>
<dbReference type="InterPro" id="IPR013320">
    <property type="entry name" value="ConA-like_dom_sf"/>
</dbReference>
<dbReference type="GO" id="GO:0004553">
    <property type="term" value="F:hydrolase activity, hydrolyzing O-glycosyl compounds"/>
    <property type="evidence" value="ECO:0007669"/>
    <property type="project" value="UniProtKB-ARBA"/>
</dbReference>
<evidence type="ECO:0000256" key="1">
    <source>
        <dbReference type="SAM" id="SignalP"/>
    </source>
</evidence>
<protein>
    <submittedName>
        <fullName evidence="2">Uncharacterized protein</fullName>
    </submittedName>
</protein>
<dbReference type="SUPFAM" id="SSF49899">
    <property type="entry name" value="Concanavalin A-like lectins/glucanases"/>
    <property type="match status" value="1"/>
</dbReference>
<dbReference type="Gene3D" id="2.60.120.200">
    <property type="match status" value="1"/>
</dbReference>
<dbReference type="GO" id="GO:0005975">
    <property type="term" value="P:carbohydrate metabolic process"/>
    <property type="evidence" value="ECO:0007669"/>
    <property type="project" value="UniProtKB-ARBA"/>
</dbReference>
<feature type="chain" id="PRO_5026934563" evidence="1">
    <location>
        <begin position="24"/>
        <end position="563"/>
    </location>
</feature>
<keyword evidence="1" id="KW-0732">Signal</keyword>